<evidence type="ECO:0008006" key="4">
    <source>
        <dbReference type="Google" id="ProtNLM"/>
    </source>
</evidence>
<keyword evidence="1" id="KW-0812">Transmembrane</keyword>
<feature type="transmembrane region" description="Helical" evidence="1">
    <location>
        <begin position="243"/>
        <end position="270"/>
    </location>
</feature>
<evidence type="ECO:0000313" key="2">
    <source>
        <dbReference type="EMBL" id="PHU40369.1"/>
    </source>
</evidence>
<proteinExistence type="predicted"/>
<dbReference type="Proteomes" id="UP000224317">
    <property type="component" value="Unassembled WGS sequence"/>
</dbReference>
<accession>A0A2G3EAN1</accession>
<feature type="transmembrane region" description="Helical" evidence="1">
    <location>
        <begin position="163"/>
        <end position="182"/>
    </location>
</feature>
<dbReference type="RefSeq" id="WP_099413169.1">
    <property type="nucleotide sequence ID" value="NZ_PDYH01000020.1"/>
</dbReference>
<feature type="transmembrane region" description="Helical" evidence="1">
    <location>
        <begin position="214"/>
        <end position="231"/>
    </location>
</feature>
<gene>
    <name evidence="2" type="ORF">CSX00_06260</name>
</gene>
<comment type="caution">
    <text evidence="2">The sequence shown here is derived from an EMBL/GenBank/DDBJ whole genome shotgun (WGS) entry which is preliminary data.</text>
</comment>
<feature type="transmembrane region" description="Helical" evidence="1">
    <location>
        <begin position="189"/>
        <end position="208"/>
    </location>
</feature>
<feature type="transmembrane region" description="Helical" evidence="1">
    <location>
        <begin position="382"/>
        <end position="401"/>
    </location>
</feature>
<evidence type="ECO:0000256" key="1">
    <source>
        <dbReference type="SAM" id="Phobius"/>
    </source>
</evidence>
<feature type="transmembrane region" description="Helical" evidence="1">
    <location>
        <begin position="329"/>
        <end position="351"/>
    </location>
</feature>
<evidence type="ECO:0000313" key="3">
    <source>
        <dbReference type="Proteomes" id="UP000224317"/>
    </source>
</evidence>
<feature type="transmembrane region" description="Helical" evidence="1">
    <location>
        <begin position="119"/>
        <end position="143"/>
    </location>
</feature>
<keyword evidence="3" id="KW-1185">Reference proteome</keyword>
<sequence length="423" mass="48601">MWDRLVFAIVSATIVAFTLTHWIPDVAYRYEDGLFLIIDIKVVIWVASIASVYYLFRKGHIEFDFTLILLCAAMLLVAVIDYHNEDYAPVKYALVLPLSYILGKLIIGTEQENANKKILAIYIVMAVPMFIQSALDFGVNWHYDWTLGTEKWMEFWTGEPEARTTYEMGFVLTTSTLGVAILRFKKHKVLSTLIFIAIAFSEFLIVHAEGRQNPVMMVVSIFLVMCMYVYDNWSPENKKLKRTVFIIVAVGIIGLVALIIMFATNAFGLMDIYKNSYWSSGGFLKNERLAINWRGFKNMLKYPLEDYQKVAGLPRAHSLVLEYGRVYDITIYVLITLIRLSFVIQAVRFALSKNKYSMIKYLLFPGFVCINLYYTMEPNGYAHRYIWMPGLFISGMISGWLELNKKQQVSLDEGSIATKAKVV</sequence>
<keyword evidence="1" id="KW-1133">Transmembrane helix</keyword>
<name>A0A2G3EAN1_9FIRM</name>
<feature type="transmembrane region" description="Helical" evidence="1">
    <location>
        <begin position="63"/>
        <end position="83"/>
    </location>
</feature>
<protein>
    <recommendedName>
        <fullName evidence="4">O-antigen ligase</fullName>
    </recommendedName>
</protein>
<dbReference type="AlphaFoldDB" id="A0A2G3EAN1"/>
<dbReference type="EMBL" id="PDYH01000020">
    <property type="protein sequence ID" value="PHU40369.1"/>
    <property type="molecule type" value="Genomic_DNA"/>
</dbReference>
<organism evidence="2 3">
    <name type="scientific">Pseudobutyrivibrio ruminis</name>
    <dbReference type="NCBI Taxonomy" id="46206"/>
    <lineage>
        <taxon>Bacteria</taxon>
        <taxon>Bacillati</taxon>
        <taxon>Bacillota</taxon>
        <taxon>Clostridia</taxon>
        <taxon>Lachnospirales</taxon>
        <taxon>Lachnospiraceae</taxon>
        <taxon>Pseudobutyrivibrio</taxon>
    </lineage>
</organism>
<reference evidence="2" key="1">
    <citation type="submission" date="2017-10" db="EMBL/GenBank/DDBJ databases">
        <title>Resolving the taxonomy of Roseburia spp., Eubacterium rectale and Agathobacter spp. through phylogenomic analysis.</title>
        <authorList>
            <person name="Sheridan P.O."/>
            <person name="Walker A.W."/>
            <person name="Duncan S.H."/>
            <person name="Scott K.P."/>
            <person name="Toole P.W.O."/>
            <person name="Luis P."/>
            <person name="Flint H.J."/>
        </authorList>
    </citation>
    <scope>NUCLEOTIDE SEQUENCE [LARGE SCALE GENOMIC DNA]</scope>
    <source>
        <strain evidence="2">JK10</strain>
    </source>
</reference>
<feature type="transmembrane region" description="Helical" evidence="1">
    <location>
        <begin position="35"/>
        <end position="56"/>
    </location>
</feature>
<feature type="transmembrane region" description="Helical" evidence="1">
    <location>
        <begin position="5"/>
        <end position="23"/>
    </location>
</feature>
<feature type="transmembrane region" description="Helical" evidence="1">
    <location>
        <begin position="358"/>
        <end position="376"/>
    </location>
</feature>
<feature type="transmembrane region" description="Helical" evidence="1">
    <location>
        <begin position="89"/>
        <end position="107"/>
    </location>
</feature>
<keyword evidence="1" id="KW-0472">Membrane</keyword>